<evidence type="ECO:0000256" key="2">
    <source>
        <dbReference type="ARBA" id="ARBA00022475"/>
    </source>
</evidence>
<dbReference type="STRING" id="45496.SAMN04488079_102217"/>
<evidence type="ECO:0000313" key="16">
    <source>
        <dbReference type="Proteomes" id="UP000198924"/>
    </source>
</evidence>
<dbReference type="RefSeq" id="WP_091711596.1">
    <property type="nucleotide sequence ID" value="NZ_FOSH01000002.1"/>
</dbReference>
<reference evidence="16" key="1">
    <citation type="submission" date="2016-10" db="EMBL/GenBank/DDBJ databases">
        <authorList>
            <person name="Varghese N."/>
            <person name="Submissions S."/>
        </authorList>
    </citation>
    <scope>NUCLEOTIDE SEQUENCE [LARGE SCALE GENOMIC DNA]</scope>
    <source>
        <strain evidence="16">DSM 11578</strain>
    </source>
</reference>
<evidence type="ECO:0000256" key="5">
    <source>
        <dbReference type="ARBA" id="ARBA00022692"/>
    </source>
</evidence>
<keyword evidence="4" id="KW-0997">Cell inner membrane</keyword>
<evidence type="ECO:0000256" key="1">
    <source>
        <dbReference type="ARBA" id="ARBA00004429"/>
    </source>
</evidence>
<dbReference type="Pfam" id="PF02743">
    <property type="entry name" value="dCache_1"/>
    <property type="match status" value="1"/>
</dbReference>
<evidence type="ECO:0000256" key="9">
    <source>
        <dbReference type="ARBA" id="ARBA00029447"/>
    </source>
</evidence>
<keyword evidence="3" id="KW-0145">Chemotaxis</keyword>
<evidence type="ECO:0000313" key="15">
    <source>
        <dbReference type="EMBL" id="SFJ89641.1"/>
    </source>
</evidence>
<keyword evidence="5 11" id="KW-0812">Transmembrane</keyword>
<dbReference type="InterPro" id="IPR033479">
    <property type="entry name" value="dCache_1"/>
</dbReference>
<dbReference type="SMART" id="SM00304">
    <property type="entry name" value="HAMP"/>
    <property type="match status" value="2"/>
</dbReference>
<keyword evidence="6 11" id="KW-1133">Transmembrane helix</keyword>
<evidence type="ECO:0000259" key="14">
    <source>
        <dbReference type="PROSITE" id="PS50885"/>
    </source>
</evidence>
<dbReference type="GO" id="GO:0005886">
    <property type="term" value="C:plasma membrane"/>
    <property type="evidence" value="ECO:0007669"/>
    <property type="project" value="UniProtKB-SubCell"/>
</dbReference>
<proteinExistence type="inferred from homology"/>
<keyword evidence="7 11" id="KW-0472">Membrane</keyword>
<feature type="domain" description="Methyl-accepting transducer" evidence="12">
    <location>
        <begin position="505"/>
        <end position="741"/>
    </location>
</feature>
<dbReference type="FunFam" id="1.10.287.950:FF:000001">
    <property type="entry name" value="Methyl-accepting chemotaxis sensory transducer"/>
    <property type="match status" value="1"/>
</dbReference>
<gene>
    <name evidence="15" type="ORF">SAMN04488079_102217</name>
</gene>
<keyword evidence="8 10" id="KW-0807">Transducer</keyword>
<evidence type="ECO:0000256" key="10">
    <source>
        <dbReference type="PROSITE-ProRule" id="PRU00284"/>
    </source>
</evidence>
<keyword evidence="2" id="KW-1003">Cell membrane</keyword>
<dbReference type="PANTHER" id="PTHR32089:SF120">
    <property type="entry name" value="METHYL-ACCEPTING CHEMOTAXIS PROTEIN TLPQ"/>
    <property type="match status" value="1"/>
</dbReference>
<evidence type="ECO:0000259" key="13">
    <source>
        <dbReference type="PROSITE" id="PS50192"/>
    </source>
</evidence>
<comment type="similarity">
    <text evidence="9">Belongs to the methyl-accepting chemotaxis (MCP) protein family.</text>
</comment>
<dbReference type="GO" id="GO:0007165">
    <property type="term" value="P:signal transduction"/>
    <property type="evidence" value="ECO:0007669"/>
    <property type="project" value="UniProtKB-KW"/>
</dbReference>
<dbReference type="GO" id="GO:0006935">
    <property type="term" value="P:chemotaxis"/>
    <property type="evidence" value="ECO:0007669"/>
    <property type="project" value="UniProtKB-KW"/>
</dbReference>
<dbReference type="PANTHER" id="PTHR32089">
    <property type="entry name" value="METHYL-ACCEPTING CHEMOTAXIS PROTEIN MCPB"/>
    <property type="match status" value="1"/>
</dbReference>
<accession>A0A1I3V6D2</accession>
<dbReference type="PROSITE" id="PS50111">
    <property type="entry name" value="CHEMOTAXIS_TRANSDUC_2"/>
    <property type="match status" value="1"/>
</dbReference>
<keyword evidence="16" id="KW-1185">Reference proteome</keyword>
<dbReference type="CDD" id="cd11386">
    <property type="entry name" value="MCP_signal"/>
    <property type="match status" value="1"/>
</dbReference>
<dbReference type="InterPro" id="IPR000727">
    <property type="entry name" value="T_SNARE_dom"/>
</dbReference>
<evidence type="ECO:0000256" key="11">
    <source>
        <dbReference type="SAM" id="Phobius"/>
    </source>
</evidence>
<protein>
    <submittedName>
        <fullName evidence="15">Methyl-accepting chemotaxis protein</fullName>
    </submittedName>
</protein>
<organism evidence="15 16">
    <name type="scientific">Methylophaga sulfidovorans</name>
    <dbReference type="NCBI Taxonomy" id="45496"/>
    <lineage>
        <taxon>Bacteria</taxon>
        <taxon>Pseudomonadati</taxon>
        <taxon>Pseudomonadota</taxon>
        <taxon>Gammaproteobacteria</taxon>
        <taxon>Thiotrichales</taxon>
        <taxon>Piscirickettsiaceae</taxon>
        <taxon>Methylophaga</taxon>
    </lineage>
</organism>
<feature type="transmembrane region" description="Helical" evidence="11">
    <location>
        <begin position="423"/>
        <end position="443"/>
    </location>
</feature>
<dbReference type="EMBL" id="FOSH01000002">
    <property type="protein sequence ID" value="SFJ89641.1"/>
    <property type="molecule type" value="Genomic_DNA"/>
</dbReference>
<dbReference type="SMART" id="SM00283">
    <property type="entry name" value="MA"/>
    <property type="match status" value="1"/>
</dbReference>
<feature type="domain" description="T-SNARE coiled-coil homology" evidence="13">
    <location>
        <begin position="692"/>
        <end position="754"/>
    </location>
</feature>
<dbReference type="Gene3D" id="3.30.450.20">
    <property type="entry name" value="PAS domain"/>
    <property type="match status" value="1"/>
</dbReference>
<dbReference type="InterPro" id="IPR004089">
    <property type="entry name" value="MCPsignal_dom"/>
</dbReference>
<evidence type="ECO:0000256" key="4">
    <source>
        <dbReference type="ARBA" id="ARBA00022519"/>
    </source>
</evidence>
<dbReference type="Proteomes" id="UP000198924">
    <property type="component" value="Unassembled WGS sequence"/>
</dbReference>
<evidence type="ECO:0000256" key="8">
    <source>
        <dbReference type="ARBA" id="ARBA00023224"/>
    </source>
</evidence>
<comment type="subcellular location">
    <subcellularLocation>
        <location evidence="1">Cell inner membrane</location>
        <topology evidence="1">Multi-pass membrane protein</topology>
    </subcellularLocation>
</comment>
<evidence type="ECO:0000256" key="3">
    <source>
        <dbReference type="ARBA" id="ARBA00022500"/>
    </source>
</evidence>
<dbReference type="Pfam" id="PF00015">
    <property type="entry name" value="MCPsignal"/>
    <property type="match status" value="1"/>
</dbReference>
<evidence type="ECO:0000259" key="12">
    <source>
        <dbReference type="PROSITE" id="PS50111"/>
    </source>
</evidence>
<dbReference type="PROSITE" id="PS50192">
    <property type="entry name" value="T_SNARE"/>
    <property type="match status" value="1"/>
</dbReference>
<dbReference type="CDD" id="cd06225">
    <property type="entry name" value="HAMP"/>
    <property type="match status" value="1"/>
</dbReference>
<dbReference type="PROSITE" id="PS50885">
    <property type="entry name" value="HAMP"/>
    <property type="match status" value="1"/>
</dbReference>
<feature type="domain" description="HAMP" evidence="14">
    <location>
        <begin position="447"/>
        <end position="500"/>
    </location>
</feature>
<name>A0A1I3V6D2_9GAMM</name>
<feature type="transmembrane region" description="Helical" evidence="11">
    <location>
        <begin position="7"/>
        <end position="30"/>
    </location>
</feature>
<dbReference type="Gene3D" id="1.10.287.950">
    <property type="entry name" value="Methyl-accepting chemotaxis protein"/>
    <property type="match status" value="1"/>
</dbReference>
<evidence type="ECO:0000256" key="7">
    <source>
        <dbReference type="ARBA" id="ARBA00023136"/>
    </source>
</evidence>
<dbReference type="AlphaFoldDB" id="A0A1I3V6D2"/>
<dbReference type="SUPFAM" id="SSF58104">
    <property type="entry name" value="Methyl-accepting chemotaxis protein (MCP) signaling domain"/>
    <property type="match status" value="1"/>
</dbReference>
<sequence>MKIKQKITLAAIIIAITPILISNVLTNYIATNESNNALKALFQERLVSLRNVKKSQVEDYFFTIENQLVNLADSSLMSEALNNLSSAAKSYASDTSQFDRTTIQQHVKTYYDTQFTQHYESLNKVKPPINMDNLLSKIDINGLALQQTYIVDNKAELGSKHDMVQANDGSDYAFYHAKYHPFLKDFLNKFGYYDIFLVDADTGMVVYSVFKELDYATSLKTGPYADTAIGKAFRQALQLSDKEQVAIADYAPYLPSYESPASFIAAPIHINDEKQGVLIFQMPVDRINQIMTFDNKWKEAGLGESGETYLVGNDKLLRSESRFLVEDKAAYLSLLEKTQAVDATSRNLIDLKDSALGLLHVDSHGVDEALAGKSGFNIITDYRGIHVLSAYAPLEITGLNWAILAEIDESEAFAAADQLSKSLWLYGMLILVIVALVAIVFAVKASKLISGPILQISTFISGVAKDLDLTARLNMQRSDEIGDASKALNEMLITMQTTMNKVTDASSQIAAASEETSVITQQTSQAVQKQQSETTQVASAMNEMTATVQEVAKNTSDTSLATDKAAEQVDTGIVAMDKTTSLVQQLANVTEEAVDSINQLKSRSMDISTVLDVINNIAEQTNLLALNAAIEAARAGEHGRGFAVVAEEVRTLASKTTASIGEITNMIDMLQQGSNHAVESMERSQKQVNEALGQANSTKEALSLIAEVISHINDMSRQIATAAEEQGAVAEEINRNIVSINDMTSQTAEGTVQTSVASKDLARLATTLNDLVKQFKV</sequence>
<evidence type="ECO:0000256" key="6">
    <source>
        <dbReference type="ARBA" id="ARBA00022989"/>
    </source>
</evidence>
<dbReference type="InterPro" id="IPR003660">
    <property type="entry name" value="HAMP_dom"/>
</dbReference>